<comment type="caution">
    <text evidence="2">The sequence shown here is derived from an EMBL/GenBank/DDBJ whole genome shotgun (WGS) entry which is preliminary data.</text>
</comment>
<feature type="non-terminal residue" evidence="2">
    <location>
        <position position="1"/>
    </location>
</feature>
<dbReference type="PROSITE" id="PS00508">
    <property type="entry name" value="NI_HGENASE_L_2"/>
    <property type="match status" value="1"/>
</dbReference>
<protein>
    <recommendedName>
        <fullName evidence="3">Ni/Fe hydrogenase subunit alpha</fullName>
    </recommendedName>
</protein>
<dbReference type="AlphaFoldDB" id="X1RCX5"/>
<sequence length="44" mass="4806">ELIKKGKVVSEGLLNMVEMAFRAYDPCMACATHALPGQMPLEVI</sequence>
<dbReference type="InterPro" id="IPR018194">
    <property type="entry name" value="Ni-dep_hyd_lsu_Ni_BS"/>
</dbReference>
<dbReference type="SUPFAM" id="SSF56762">
    <property type="entry name" value="HydB/Nqo4-like"/>
    <property type="match status" value="1"/>
</dbReference>
<accession>X1RCX5</accession>
<evidence type="ECO:0008006" key="3">
    <source>
        <dbReference type="Google" id="ProtNLM"/>
    </source>
</evidence>
<evidence type="ECO:0000313" key="2">
    <source>
        <dbReference type="EMBL" id="GAI60985.1"/>
    </source>
</evidence>
<keyword evidence="1" id="KW-0560">Oxidoreductase</keyword>
<reference evidence="2" key="1">
    <citation type="journal article" date="2014" name="Front. Microbiol.">
        <title>High frequency of phylogenetically diverse reductive dehalogenase-homologous genes in deep subseafloor sedimentary metagenomes.</title>
        <authorList>
            <person name="Kawai M."/>
            <person name="Futagami T."/>
            <person name="Toyoda A."/>
            <person name="Takaki Y."/>
            <person name="Nishi S."/>
            <person name="Hori S."/>
            <person name="Arai W."/>
            <person name="Tsubouchi T."/>
            <person name="Morono Y."/>
            <person name="Uchiyama I."/>
            <person name="Ito T."/>
            <person name="Fujiyama A."/>
            <person name="Inagaki F."/>
            <person name="Takami H."/>
        </authorList>
    </citation>
    <scope>NUCLEOTIDE SEQUENCE</scope>
    <source>
        <strain evidence="2">Expedition CK06-06</strain>
    </source>
</reference>
<dbReference type="InterPro" id="IPR029014">
    <property type="entry name" value="NiFe-Hase_large"/>
</dbReference>
<dbReference type="GO" id="GO:0008901">
    <property type="term" value="F:ferredoxin hydrogenase activity"/>
    <property type="evidence" value="ECO:0007669"/>
    <property type="project" value="InterPro"/>
</dbReference>
<gene>
    <name evidence="2" type="ORF">S06H3_66853</name>
</gene>
<name>X1RCX5_9ZZZZ</name>
<feature type="non-terminal residue" evidence="2">
    <location>
        <position position="44"/>
    </location>
</feature>
<dbReference type="EMBL" id="BARV01045839">
    <property type="protein sequence ID" value="GAI60985.1"/>
    <property type="molecule type" value="Genomic_DNA"/>
</dbReference>
<dbReference type="GO" id="GO:0016151">
    <property type="term" value="F:nickel cation binding"/>
    <property type="evidence" value="ECO:0007669"/>
    <property type="project" value="InterPro"/>
</dbReference>
<evidence type="ECO:0000256" key="1">
    <source>
        <dbReference type="ARBA" id="ARBA00023002"/>
    </source>
</evidence>
<dbReference type="Gene3D" id="1.10.645.10">
    <property type="entry name" value="Cytochrome-c3 Hydrogenase, chain B"/>
    <property type="match status" value="1"/>
</dbReference>
<proteinExistence type="predicted"/>
<organism evidence="2">
    <name type="scientific">marine sediment metagenome</name>
    <dbReference type="NCBI Taxonomy" id="412755"/>
    <lineage>
        <taxon>unclassified sequences</taxon>
        <taxon>metagenomes</taxon>
        <taxon>ecological metagenomes</taxon>
    </lineage>
</organism>